<comment type="caution">
    <text evidence="3">The sequence shown here is derived from an EMBL/GenBank/DDBJ whole genome shotgun (WGS) entry which is preliminary data.</text>
</comment>
<dbReference type="InterPro" id="IPR056924">
    <property type="entry name" value="SH3_Tf2-1"/>
</dbReference>
<dbReference type="EMBL" id="RXGB01002531">
    <property type="protein sequence ID" value="TMW94798.1"/>
    <property type="molecule type" value="Genomic_DNA"/>
</dbReference>
<feature type="compositionally biased region" description="Low complexity" evidence="1">
    <location>
        <begin position="137"/>
        <end position="148"/>
    </location>
</feature>
<feature type="region of interest" description="Disordered" evidence="1">
    <location>
        <begin position="1"/>
        <end position="30"/>
    </location>
</feature>
<evidence type="ECO:0000256" key="1">
    <source>
        <dbReference type="SAM" id="MobiDB-lite"/>
    </source>
</evidence>
<name>A0A6N2BLU2_SOLCI</name>
<proteinExistence type="predicted"/>
<feature type="compositionally biased region" description="Basic and acidic residues" evidence="1">
    <location>
        <begin position="13"/>
        <end position="22"/>
    </location>
</feature>
<protein>
    <recommendedName>
        <fullName evidence="2">Tf2-1-like SH3-like domain-containing protein</fullName>
    </recommendedName>
</protein>
<feature type="region of interest" description="Disordered" evidence="1">
    <location>
        <begin position="65"/>
        <end position="164"/>
    </location>
</feature>
<organism evidence="3">
    <name type="scientific">Solanum chilense</name>
    <name type="common">Tomato</name>
    <name type="synonym">Lycopersicon chilense</name>
    <dbReference type="NCBI Taxonomy" id="4083"/>
    <lineage>
        <taxon>Eukaryota</taxon>
        <taxon>Viridiplantae</taxon>
        <taxon>Streptophyta</taxon>
        <taxon>Embryophyta</taxon>
        <taxon>Tracheophyta</taxon>
        <taxon>Spermatophyta</taxon>
        <taxon>Magnoliopsida</taxon>
        <taxon>eudicotyledons</taxon>
        <taxon>Gunneridae</taxon>
        <taxon>Pentapetalae</taxon>
        <taxon>asterids</taxon>
        <taxon>lamiids</taxon>
        <taxon>Solanales</taxon>
        <taxon>Solanaceae</taxon>
        <taxon>Solanoideae</taxon>
        <taxon>Solaneae</taxon>
        <taxon>Solanum</taxon>
        <taxon>Solanum subgen. Lycopersicon</taxon>
    </lineage>
</organism>
<reference evidence="3" key="1">
    <citation type="submission" date="2019-05" db="EMBL/GenBank/DDBJ databases">
        <title>The de novo reference genome and transcriptome assemblies of the wild tomato species Solanum chilense.</title>
        <authorList>
            <person name="Stam R."/>
            <person name="Nosenko T."/>
            <person name="Hoerger A.C."/>
            <person name="Stephan W."/>
            <person name="Seidel M.A."/>
            <person name="Kuhn J.M.M."/>
            <person name="Haberer G."/>
            <person name="Tellier A."/>
        </authorList>
    </citation>
    <scope>NUCLEOTIDE SEQUENCE</scope>
    <source>
        <tissue evidence="3">Mature leaves</tissue>
    </source>
</reference>
<dbReference type="PANTHER" id="PTHR46148:SF60">
    <property type="entry name" value="CHROMO DOMAIN-CONTAINING PROTEIN"/>
    <property type="match status" value="1"/>
</dbReference>
<feature type="compositionally biased region" description="Polar residues" evidence="1">
    <location>
        <begin position="65"/>
        <end position="74"/>
    </location>
</feature>
<feature type="domain" description="Tf2-1-like SH3-like" evidence="2">
    <location>
        <begin position="394"/>
        <end position="444"/>
    </location>
</feature>
<evidence type="ECO:0000313" key="3">
    <source>
        <dbReference type="EMBL" id="TMW94798.1"/>
    </source>
</evidence>
<accession>A0A6N2BLU2</accession>
<evidence type="ECO:0000259" key="2">
    <source>
        <dbReference type="Pfam" id="PF24626"/>
    </source>
</evidence>
<feature type="compositionally biased region" description="Basic residues" evidence="1">
    <location>
        <begin position="1"/>
        <end position="12"/>
    </location>
</feature>
<feature type="compositionally biased region" description="Basic and acidic residues" evidence="1">
    <location>
        <begin position="91"/>
        <end position="114"/>
    </location>
</feature>
<dbReference type="Pfam" id="PF24626">
    <property type="entry name" value="SH3_Tf2-1"/>
    <property type="match status" value="1"/>
</dbReference>
<gene>
    <name evidence="3" type="ORF">EJD97_009786</name>
</gene>
<sequence length="475" mass="53973">MNRKRNNARRAKKENSNEEDPRQAAQNPQVLIDKGAMSNFEIRTAIFSLNQVLATNVAKVSRVQVNSNASTTSSRIRDFTRRNPPNFFGPKVKEDPTREQNLKQVSRDLKRSNPDEGNSSKTRFEIQDKPRFKKKFSNPSPSNAPKPNQGRRTAPKPQGENKSGLIGERATCANCGKKHEGRCLAGMGVCFVCRKSCHQLKDFPIRSTKGIELLKIQQMLQSPMHLRRITSMLFALGVIKRIPNRATLVDLVELDMLDFYSDHVNYLRIVLLALKDAQLYAKYSWSCVIMQHGKVRAYVSRQLKLKESILGKFNESFSQRNGVLRYQGRLCVSDVDDLRSKFLEEAHGSRHSIYPGATKICHLSILMAPFDKFYGRRCRSPVGCFEISPMKGVMRFGNKEKLSPWYVCPYEVLQRVGKVAYEFNLPSELALVNPVYHDSMVKKCLGDPVSILPIEGLGVEEDLSYEEVLVEILDI</sequence>
<dbReference type="PANTHER" id="PTHR46148">
    <property type="entry name" value="CHROMO DOMAIN-CONTAINING PROTEIN"/>
    <property type="match status" value="1"/>
</dbReference>
<dbReference type="AlphaFoldDB" id="A0A6N2BLU2"/>